<reference evidence="12" key="1">
    <citation type="journal article" date="2018" name="Gigascience">
        <title>Genome assembly of the Pink Ipe (Handroanthus impetiginosus, Bignoniaceae), a highly valued, ecologically keystone Neotropical timber forest tree.</title>
        <authorList>
            <person name="Silva-Junior O.B."/>
            <person name="Grattapaglia D."/>
            <person name="Novaes E."/>
            <person name="Collevatti R.G."/>
        </authorList>
    </citation>
    <scope>NUCLEOTIDE SEQUENCE [LARGE SCALE GENOMIC DNA]</scope>
    <source>
        <strain evidence="12">cv. UFG-1</strain>
    </source>
</reference>
<dbReference type="Pfam" id="PF00295">
    <property type="entry name" value="Glyco_hydro_28"/>
    <property type="match status" value="1"/>
</dbReference>
<dbReference type="PANTHER" id="PTHR31375">
    <property type="match status" value="1"/>
</dbReference>
<feature type="active site" evidence="8">
    <location>
        <position position="234"/>
    </location>
</feature>
<dbReference type="AlphaFoldDB" id="A0A2G9GZQ7"/>
<dbReference type="GO" id="GO:0004650">
    <property type="term" value="F:polygalacturonase activity"/>
    <property type="evidence" value="ECO:0007669"/>
    <property type="project" value="UniProtKB-EC"/>
</dbReference>
<dbReference type="FunFam" id="2.160.20.10:FF:000016">
    <property type="entry name" value="Polygalacturonase 7"/>
    <property type="match status" value="1"/>
</dbReference>
<dbReference type="EC" id="3.2.1.15" evidence="11"/>
<evidence type="ECO:0000313" key="11">
    <source>
        <dbReference type="EMBL" id="PIN10743.1"/>
    </source>
</evidence>
<dbReference type="EMBL" id="NKXS01003144">
    <property type="protein sequence ID" value="PIN10743.1"/>
    <property type="molecule type" value="Genomic_DNA"/>
</dbReference>
<evidence type="ECO:0000256" key="8">
    <source>
        <dbReference type="PROSITE-ProRule" id="PRU10052"/>
    </source>
</evidence>
<keyword evidence="4" id="KW-0964">Secreted</keyword>
<keyword evidence="5 9" id="KW-0378">Hydrolase</keyword>
<name>A0A2G9GZQ7_9LAMI</name>
<comment type="caution">
    <text evidence="11">The sequence shown here is derived from an EMBL/GenBank/DDBJ whole genome shotgun (WGS) entry which is preliminary data.</text>
</comment>
<proteinExistence type="inferred from homology"/>
<keyword evidence="10" id="KW-0732">Signal</keyword>
<keyword evidence="3" id="KW-0134">Cell wall</keyword>
<dbReference type="PROSITE" id="PS00502">
    <property type="entry name" value="POLYGALACTURONASE"/>
    <property type="match status" value="1"/>
</dbReference>
<evidence type="ECO:0000256" key="4">
    <source>
        <dbReference type="ARBA" id="ARBA00022525"/>
    </source>
</evidence>
<dbReference type="SUPFAM" id="SSF51126">
    <property type="entry name" value="Pectin lyase-like"/>
    <property type="match status" value="1"/>
</dbReference>
<dbReference type="InterPro" id="IPR011050">
    <property type="entry name" value="Pectin_lyase_fold/virulence"/>
</dbReference>
<evidence type="ECO:0000256" key="7">
    <source>
        <dbReference type="ARBA" id="ARBA00023316"/>
    </source>
</evidence>
<evidence type="ECO:0000313" key="12">
    <source>
        <dbReference type="Proteomes" id="UP000231279"/>
    </source>
</evidence>
<feature type="chain" id="PRO_5013956982" evidence="10">
    <location>
        <begin position="17"/>
        <end position="385"/>
    </location>
</feature>
<gene>
    <name evidence="11" type="ORF">CDL12_16662</name>
</gene>
<dbReference type="InterPro" id="IPR000743">
    <property type="entry name" value="Glyco_hydro_28"/>
</dbReference>
<dbReference type="Proteomes" id="UP000231279">
    <property type="component" value="Unassembled WGS sequence"/>
</dbReference>
<evidence type="ECO:0000256" key="3">
    <source>
        <dbReference type="ARBA" id="ARBA00022512"/>
    </source>
</evidence>
<dbReference type="Gene3D" id="2.160.20.10">
    <property type="entry name" value="Single-stranded right-handed beta-helix, Pectin lyase-like"/>
    <property type="match status" value="1"/>
</dbReference>
<evidence type="ECO:0000256" key="9">
    <source>
        <dbReference type="RuleBase" id="RU361169"/>
    </source>
</evidence>
<keyword evidence="12" id="KW-1185">Reference proteome</keyword>
<sequence length="385" mass="40708">MIQILIILTLFYCSSAISTYNVQSFGAKSDGKSDSTKAFLNAWGAACAATSPATIYVPQGRYLLQNAYFEGKSCKNTAITMRIDGTLVAPSDYNIIGKSGSWLRFERVTGVSIYGGTIDAQGTQLWACKKAGKACPQGATSLAFYNSNNIVISGLTSSNSQMFHVLIYGCKNAYLVNMKISADGNSPNTDGIHVQHSTGVTIMNSHIGTGDDCVSIGPGASNLWIENLACGPGHGVSIGSLGWDLQEAGVQNITVKTATFSGTQNGVRVKTWARPSNGFVRNVLFQHVVMSNVQNPIIIDQNYCPHNENCPNQASGVKISDVTYQDIHGTSAMQVAVKFDCSKTRPCTGITLDQVNLAYKGKPAIATCANAGGTAAGVVEPSSCL</sequence>
<comment type="subcellular location">
    <subcellularLocation>
        <location evidence="1">Secreted</location>
        <location evidence="1">Cell wall</location>
    </subcellularLocation>
</comment>
<comment type="similarity">
    <text evidence="2 9">Belongs to the glycosyl hydrolase 28 family.</text>
</comment>
<organism evidence="11 12">
    <name type="scientific">Handroanthus impetiginosus</name>
    <dbReference type="NCBI Taxonomy" id="429701"/>
    <lineage>
        <taxon>Eukaryota</taxon>
        <taxon>Viridiplantae</taxon>
        <taxon>Streptophyta</taxon>
        <taxon>Embryophyta</taxon>
        <taxon>Tracheophyta</taxon>
        <taxon>Spermatophyta</taxon>
        <taxon>Magnoliopsida</taxon>
        <taxon>eudicotyledons</taxon>
        <taxon>Gunneridae</taxon>
        <taxon>Pentapetalae</taxon>
        <taxon>asterids</taxon>
        <taxon>lamiids</taxon>
        <taxon>Lamiales</taxon>
        <taxon>Bignoniaceae</taxon>
        <taxon>Crescentiina</taxon>
        <taxon>Tabebuia alliance</taxon>
        <taxon>Handroanthus</taxon>
    </lineage>
</organism>
<evidence type="ECO:0000256" key="10">
    <source>
        <dbReference type="SAM" id="SignalP"/>
    </source>
</evidence>
<evidence type="ECO:0000256" key="6">
    <source>
        <dbReference type="ARBA" id="ARBA00023295"/>
    </source>
</evidence>
<evidence type="ECO:0000256" key="5">
    <source>
        <dbReference type="ARBA" id="ARBA00022801"/>
    </source>
</evidence>
<dbReference type="SMART" id="SM00710">
    <property type="entry name" value="PbH1"/>
    <property type="match status" value="6"/>
</dbReference>
<dbReference type="InterPro" id="IPR012334">
    <property type="entry name" value="Pectin_lyas_fold"/>
</dbReference>
<protein>
    <submittedName>
        <fullName evidence="11">Polygalacturonase</fullName>
        <ecNumber evidence="11">3.2.1.15</ecNumber>
    </submittedName>
</protein>
<keyword evidence="7" id="KW-0961">Cell wall biogenesis/degradation</keyword>
<keyword evidence="6 9" id="KW-0326">Glycosidase</keyword>
<dbReference type="OrthoDB" id="187139at2759"/>
<evidence type="ECO:0000256" key="2">
    <source>
        <dbReference type="ARBA" id="ARBA00008834"/>
    </source>
</evidence>
<dbReference type="GO" id="GO:0071555">
    <property type="term" value="P:cell wall organization"/>
    <property type="evidence" value="ECO:0007669"/>
    <property type="project" value="UniProtKB-KW"/>
</dbReference>
<dbReference type="STRING" id="429701.A0A2G9GZQ7"/>
<evidence type="ECO:0000256" key="1">
    <source>
        <dbReference type="ARBA" id="ARBA00004191"/>
    </source>
</evidence>
<dbReference type="GO" id="GO:0005975">
    <property type="term" value="P:carbohydrate metabolic process"/>
    <property type="evidence" value="ECO:0007669"/>
    <property type="project" value="InterPro"/>
</dbReference>
<accession>A0A2G9GZQ7</accession>
<dbReference type="InterPro" id="IPR006626">
    <property type="entry name" value="PbH1"/>
</dbReference>
<feature type="signal peptide" evidence="10">
    <location>
        <begin position="1"/>
        <end position="16"/>
    </location>
</feature>